<evidence type="ECO:0000313" key="4">
    <source>
        <dbReference type="EMBL" id="CAB4205051.1"/>
    </source>
</evidence>
<sequence length="311" mass="32753">MADQTIQYQTGFAPVIAPYAEGLLGAAQAASSQPYQSYQDWAKKYGLSGDQVAAFNPLQQQSFQQAQGLGGAGANYSQTALQGLQGLSGQTFGQQQAQQYMSPYVQSVIEMQQRDAQRQADVAGTQQQAQATQAGAFGGSRDAIMRAERDRNLALQKGDIQATGLQNAYNSAQQQFNADQAKGLQGYSLLGQQGQAALGLQNQLGGMQQQQAQNLINVGQQNYAAEQNYPYKQMGFMSDIIRGAPLTQTGSSVYQAAPSALNTAAGMLTAGAGALGAYNQYTNPTKQAKGGAIKSKKPQGGLPALLLSSMG</sequence>
<dbReference type="EMBL" id="LR796819">
    <property type="protein sequence ID" value="CAB4168263.1"/>
    <property type="molecule type" value="Genomic_DNA"/>
</dbReference>
<dbReference type="EMBL" id="LR797358">
    <property type="protein sequence ID" value="CAB4205051.1"/>
    <property type="molecule type" value="Genomic_DNA"/>
</dbReference>
<organism evidence="2">
    <name type="scientific">uncultured Caudovirales phage</name>
    <dbReference type="NCBI Taxonomy" id="2100421"/>
    <lineage>
        <taxon>Viruses</taxon>
        <taxon>Duplodnaviria</taxon>
        <taxon>Heunggongvirae</taxon>
        <taxon>Uroviricota</taxon>
        <taxon>Caudoviricetes</taxon>
        <taxon>Peduoviridae</taxon>
        <taxon>Maltschvirus</taxon>
        <taxon>Maltschvirus maltsch</taxon>
    </lineage>
</organism>
<name>A0A6J5P9T0_9CAUD</name>
<reference evidence="2" key="1">
    <citation type="submission" date="2020-04" db="EMBL/GenBank/DDBJ databases">
        <authorList>
            <person name="Chiriac C."/>
            <person name="Salcher M."/>
            <person name="Ghai R."/>
            <person name="Kavagutti S V."/>
        </authorList>
    </citation>
    <scope>NUCLEOTIDE SEQUENCE</scope>
</reference>
<evidence type="ECO:0000313" key="3">
    <source>
        <dbReference type="EMBL" id="CAB4195115.1"/>
    </source>
</evidence>
<evidence type="ECO:0000256" key="1">
    <source>
        <dbReference type="SAM" id="MobiDB-lite"/>
    </source>
</evidence>
<dbReference type="EMBL" id="LR797223">
    <property type="protein sequence ID" value="CAB4195115.1"/>
    <property type="molecule type" value="Genomic_DNA"/>
</dbReference>
<evidence type="ECO:0000313" key="5">
    <source>
        <dbReference type="EMBL" id="CAB5238150.1"/>
    </source>
</evidence>
<dbReference type="EMBL" id="LR798457">
    <property type="protein sequence ID" value="CAB5238150.1"/>
    <property type="molecule type" value="Genomic_DNA"/>
</dbReference>
<evidence type="ECO:0000313" key="2">
    <source>
        <dbReference type="EMBL" id="CAB4168263.1"/>
    </source>
</evidence>
<feature type="region of interest" description="Disordered" evidence="1">
    <location>
        <begin position="117"/>
        <end position="137"/>
    </location>
</feature>
<accession>A0A6J5P9T0</accession>
<feature type="compositionally biased region" description="Low complexity" evidence="1">
    <location>
        <begin position="119"/>
        <end position="135"/>
    </location>
</feature>
<protein>
    <submittedName>
        <fullName evidence="2">Uncharacterized protein</fullName>
    </submittedName>
</protein>
<proteinExistence type="predicted"/>
<gene>
    <name evidence="3" type="ORF">UFOVP1276_51</name>
    <name evidence="4" type="ORF">UFOVP1403_15</name>
    <name evidence="5" type="ORF">UFOVP1507_86</name>
    <name evidence="2" type="ORF">UFOVP875_82</name>
</gene>